<organism evidence="1 2">
    <name type="scientific">Ilyodon furcidens</name>
    <name type="common">goldbreast splitfin</name>
    <dbReference type="NCBI Taxonomy" id="33524"/>
    <lineage>
        <taxon>Eukaryota</taxon>
        <taxon>Metazoa</taxon>
        <taxon>Chordata</taxon>
        <taxon>Craniata</taxon>
        <taxon>Vertebrata</taxon>
        <taxon>Euteleostomi</taxon>
        <taxon>Actinopterygii</taxon>
        <taxon>Neopterygii</taxon>
        <taxon>Teleostei</taxon>
        <taxon>Neoteleostei</taxon>
        <taxon>Acanthomorphata</taxon>
        <taxon>Ovalentaria</taxon>
        <taxon>Atherinomorphae</taxon>
        <taxon>Cyprinodontiformes</taxon>
        <taxon>Goodeidae</taxon>
        <taxon>Ilyodon</taxon>
    </lineage>
</organism>
<evidence type="ECO:0000313" key="2">
    <source>
        <dbReference type="Proteomes" id="UP001482620"/>
    </source>
</evidence>
<protein>
    <submittedName>
        <fullName evidence="1">Uncharacterized protein</fullName>
    </submittedName>
</protein>
<dbReference type="Proteomes" id="UP001482620">
    <property type="component" value="Unassembled WGS sequence"/>
</dbReference>
<comment type="caution">
    <text evidence="1">The sequence shown here is derived from an EMBL/GenBank/DDBJ whole genome shotgun (WGS) entry which is preliminary data.</text>
</comment>
<name>A0ABV0TG02_9TELE</name>
<proteinExistence type="predicted"/>
<keyword evidence="2" id="KW-1185">Reference proteome</keyword>
<dbReference type="EMBL" id="JAHRIQ010035006">
    <property type="protein sequence ID" value="MEQ2231820.1"/>
    <property type="molecule type" value="Genomic_DNA"/>
</dbReference>
<gene>
    <name evidence="1" type="ORF">ILYODFUR_004545</name>
</gene>
<accession>A0ABV0TG02</accession>
<reference evidence="1 2" key="1">
    <citation type="submission" date="2021-06" db="EMBL/GenBank/DDBJ databases">
        <authorList>
            <person name="Palmer J.M."/>
        </authorList>
    </citation>
    <scope>NUCLEOTIDE SEQUENCE [LARGE SCALE GENOMIC DNA]</scope>
    <source>
        <strain evidence="2">if_2019</strain>
        <tissue evidence="1">Muscle</tissue>
    </source>
</reference>
<sequence>MGLLTKGAAKCDRMGSGSFICKMRCFSQPLCISLPHEQCNERKRQGDGGFHPVTFWQTGLLKFSLCALQFTSGSPPFGGSFSCVCVKCVDGLLVQWTMLAATDLCNPKQGLHKTLHS</sequence>
<evidence type="ECO:0000313" key="1">
    <source>
        <dbReference type="EMBL" id="MEQ2231820.1"/>
    </source>
</evidence>